<sequence length="162" mass="18203">MQILHTLAVPMFHEFASDAIGNGFPADKREGLDADGNPYAAVRFTLDRTASLDSNPGNECELVFKGLLAEEKVDIRAVYDQRPGKEAAYHEQLDIQMINQVGLEDQLTDFLSAAMAVRRGQPIPPRKREQTSEQKSRTAELMAMPPDQPQVIPIVWKKREKK</sequence>
<accession>A0A7Z7MVM4</accession>
<proteinExistence type="predicted"/>
<keyword evidence="3" id="KW-1185">Reference proteome</keyword>
<evidence type="ECO:0000256" key="1">
    <source>
        <dbReference type="SAM" id="MobiDB-lite"/>
    </source>
</evidence>
<dbReference type="EMBL" id="LT837803">
    <property type="protein sequence ID" value="SMB28309.1"/>
    <property type="molecule type" value="Genomic_DNA"/>
</dbReference>
<protein>
    <submittedName>
        <fullName evidence="2">Uncharacterized protein</fullName>
    </submittedName>
</protein>
<feature type="region of interest" description="Disordered" evidence="1">
    <location>
        <begin position="120"/>
        <end position="144"/>
    </location>
</feature>
<dbReference type="AlphaFoldDB" id="A0A7Z7MVM4"/>
<organism evidence="2 3">
    <name type="scientific">Sterolibacterium denitrificans</name>
    <dbReference type="NCBI Taxonomy" id="157592"/>
    <lineage>
        <taxon>Bacteria</taxon>
        <taxon>Pseudomonadati</taxon>
        <taxon>Pseudomonadota</taxon>
        <taxon>Betaproteobacteria</taxon>
        <taxon>Nitrosomonadales</taxon>
        <taxon>Sterolibacteriaceae</taxon>
        <taxon>Sterolibacterium</taxon>
    </lineage>
</organism>
<evidence type="ECO:0000313" key="3">
    <source>
        <dbReference type="Proteomes" id="UP000242886"/>
    </source>
</evidence>
<evidence type="ECO:0000313" key="2">
    <source>
        <dbReference type="EMBL" id="SMB28309.1"/>
    </source>
</evidence>
<name>A0A7Z7MVM4_9PROT</name>
<reference evidence="2" key="1">
    <citation type="submission" date="2017-03" db="EMBL/GenBank/DDBJ databases">
        <authorList>
            <consortium name="AG Boll"/>
        </authorList>
    </citation>
    <scope>NUCLEOTIDE SEQUENCE [LARGE SCALE GENOMIC DNA]</scope>
    <source>
        <strain evidence="2">Chol</strain>
    </source>
</reference>
<feature type="compositionally biased region" description="Basic and acidic residues" evidence="1">
    <location>
        <begin position="126"/>
        <end position="138"/>
    </location>
</feature>
<dbReference type="Proteomes" id="UP000242886">
    <property type="component" value="Chromosome SDENCHOL"/>
</dbReference>
<gene>
    <name evidence="2" type="ORF">SDENCHOL_20610</name>
</gene>